<gene>
    <name evidence="5" type="ORF">RIF29_11235</name>
</gene>
<evidence type="ECO:0000313" key="6">
    <source>
        <dbReference type="Proteomes" id="UP001372338"/>
    </source>
</evidence>
<dbReference type="GO" id="GO:0004869">
    <property type="term" value="F:cysteine-type endopeptidase inhibitor activity"/>
    <property type="evidence" value="ECO:0007669"/>
    <property type="project" value="UniProtKB-KW"/>
</dbReference>
<keyword evidence="2" id="KW-0789">Thiol protease inhibitor</keyword>
<evidence type="ECO:0000256" key="2">
    <source>
        <dbReference type="ARBA" id="ARBA00022704"/>
    </source>
</evidence>
<evidence type="ECO:0000313" key="5">
    <source>
        <dbReference type="EMBL" id="KAK7282451.1"/>
    </source>
</evidence>
<dbReference type="PANTHER" id="PTHR47364">
    <property type="entry name" value="CYSTEINE PROTEINASE INHIBITOR 5"/>
    <property type="match status" value="1"/>
</dbReference>
<feature type="domain" description="Cystatin" evidence="4">
    <location>
        <begin position="33"/>
        <end position="119"/>
    </location>
</feature>
<dbReference type="Proteomes" id="UP001372338">
    <property type="component" value="Unassembled WGS sequence"/>
</dbReference>
<dbReference type="InterPro" id="IPR000010">
    <property type="entry name" value="Cystatin_dom"/>
</dbReference>
<sequence>MAVMKVRCLLLLVFVTIVVVSTSTSTSSEAVRGRGGVWIPIKNVNERNVVEVAKFAVAEYDSATDATLRLRRVIKGEKQVVAGTTYRLVLAASDNNNYEAVVLEKPWLRYRSLDSFRPLDRA</sequence>
<dbReference type="SUPFAM" id="SSF54403">
    <property type="entry name" value="Cystatin/monellin"/>
    <property type="match status" value="1"/>
</dbReference>
<comment type="caution">
    <text evidence="5">The sequence shown here is derived from an EMBL/GenBank/DDBJ whole genome shotgun (WGS) entry which is preliminary data.</text>
</comment>
<dbReference type="AlphaFoldDB" id="A0AAN9ILY0"/>
<keyword evidence="6" id="KW-1185">Reference proteome</keyword>
<protein>
    <recommendedName>
        <fullName evidence="4">Cystatin domain-containing protein</fullName>
    </recommendedName>
</protein>
<proteinExistence type="predicted"/>
<evidence type="ECO:0000259" key="4">
    <source>
        <dbReference type="SMART" id="SM00043"/>
    </source>
</evidence>
<dbReference type="SMART" id="SM00043">
    <property type="entry name" value="CY"/>
    <property type="match status" value="1"/>
</dbReference>
<evidence type="ECO:0000256" key="1">
    <source>
        <dbReference type="ARBA" id="ARBA00022690"/>
    </source>
</evidence>
<feature type="signal peptide" evidence="3">
    <location>
        <begin position="1"/>
        <end position="23"/>
    </location>
</feature>
<organism evidence="5 6">
    <name type="scientific">Crotalaria pallida</name>
    <name type="common">Smooth rattlebox</name>
    <name type="synonym">Crotalaria striata</name>
    <dbReference type="NCBI Taxonomy" id="3830"/>
    <lineage>
        <taxon>Eukaryota</taxon>
        <taxon>Viridiplantae</taxon>
        <taxon>Streptophyta</taxon>
        <taxon>Embryophyta</taxon>
        <taxon>Tracheophyta</taxon>
        <taxon>Spermatophyta</taxon>
        <taxon>Magnoliopsida</taxon>
        <taxon>eudicotyledons</taxon>
        <taxon>Gunneridae</taxon>
        <taxon>Pentapetalae</taxon>
        <taxon>rosids</taxon>
        <taxon>fabids</taxon>
        <taxon>Fabales</taxon>
        <taxon>Fabaceae</taxon>
        <taxon>Papilionoideae</taxon>
        <taxon>50 kb inversion clade</taxon>
        <taxon>genistoids sensu lato</taxon>
        <taxon>core genistoids</taxon>
        <taxon>Crotalarieae</taxon>
        <taxon>Crotalaria</taxon>
    </lineage>
</organism>
<reference evidence="5 6" key="1">
    <citation type="submission" date="2024-01" db="EMBL/GenBank/DDBJ databases">
        <title>The genomes of 5 underutilized Papilionoideae crops provide insights into root nodulation and disease resistanc.</title>
        <authorList>
            <person name="Yuan L."/>
        </authorList>
    </citation>
    <scope>NUCLEOTIDE SEQUENCE [LARGE SCALE GENOMIC DNA]</scope>
    <source>
        <strain evidence="5">ZHUSHIDOU_FW_LH</strain>
        <tissue evidence="5">Leaf</tissue>
    </source>
</reference>
<dbReference type="CDD" id="cd00042">
    <property type="entry name" value="CY"/>
    <property type="match status" value="1"/>
</dbReference>
<evidence type="ECO:0000256" key="3">
    <source>
        <dbReference type="SAM" id="SignalP"/>
    </source>
</evidence>
<dbReference type="EMBL" id="JAYWIO010000002">
    <property type="protein sequence ID" value="KAK7282451.1"/>
    <property type="molecule type" value="Genomic_DNA"/>
</dbReference>
<accession>A0AAN9ILY0</accession>
<feature type="chain" id="PRO_5042819444" description="Cystatin domain-containing protein" evidence="3">
    <location>
        <begin position="24"/>
        <end position="122"/>
    </location>
</feature>
<dbReference type="InterPro" id="IPR046350">
    <property type="entry name" value="Cystatin_sf"/>
</dbReference>
<keyword evidence="1" id="KW-0646">Protease inhibitor</keyword>
<dbReference type="Gene3D" id="3.10.450.10">
    <property type="match status" value="1"/>
</dbReference>
<keyword evidence="3" id="KW-0732">Signal</keyword>
<name>A0AAN9ILY0_CROPI</name>
<dbReference type="Pfam" id="PF16845">
    <property type="entry name" value="SQAPI"/>
    <property type="match status" value="1"/>
</dbReference>
<dbReference type="PANTHER" id="PTHR47364:SF2">
    <property type="entry name" value="CYSTEINE PROTEINASE INHIBITOR 5"/>
    <property type="match status" value="1"/>
</dbReference>